<reference evidence="1" key="1">
    <citation type="submission" date="2020-02" db="EMBL/GenBank/DDBJ databases">
        <title>Antibiotic resistance/susceptibility profiles of lactic acid-producing cocci isolated from the human vagina, and analysis of the genetic basis of atypical resistances.</title>
        <authorList>
            <person name="Sirichoat A."/>
            <person name="Florez A.B."/>
            <person name="Vazquez L."/>
            <person name="Buppasiri P."/>
            <person name="Panya M."/>
            <person name="Lulitanond V."/>
            <person name="Mayo B."/>
        </authorList>
    </citation>
    <scope>NUCLEOTIDE SEQUENCE</scope>
    <source>
        <strain evidence="1">VA01-10AN</strain>
    </source>
</reference>
<accession>A0A6G4N0C1</accession>
<dbReference type="InterPro" id="IPR006524">
    <property type="entry name" value="ArpU-like"/>
</dbReference>
<name>A0A6G4N0C1_STRAP</name>
<dbReference type="RefSeq" id="WP_150180889.1">
    <property type="nucleotide sequence ID" value="NZ_JAAJBF010000015.1"/>
</dbReference>
<gene>
    <name evidence="1" type="ORF">G5T13_08820</name>
</gene>
<organism evidence="1">
    <name type="scientific">Streptococcus anginosus</name>
    <dbReference type="NCBI Taxonomy" id="1328"/>
    <lineage>
        <taxon>Bacteria</taxon>
        <taxon>Bacillati</taxon>
        <taxon>Bacillota</taxon>
        <taxon>Bacilli</taxon>
        <taxon>Lactobacillales</taxon>
        <taxon>Streptococcaceae</taxon>
        <taxon>Streptococcus</taxon>
        <taxon>Streptococcus anginosus group</taxon>
    </lineage>
</organism>
<dbReference type="NCBIfam" id="TIGR01637">
    <property type="entry name" value="phage_arpU"/>
    <property type="match status" value="1"/>
</dbReference>
<evidence type="ECO:0000313" key="1">
    <source>
        <dbReference type="EMBL" id="NGG16698.1"/>
    </source>
</evidence>
<sequence length="145" mass="16966">MPFFPEINEVKTKENARKILRGYPRWRRVANDRNGQRVTTIYSFTPRNPNFTNNSQVEKLAIRKVDAEIELDAIEQAVSNLHNPFYRRILFEKYLKSTPEKDFSIYQNLAISESSYYDLLDKALIAFAEIYRNGEQVAISGENPE</sequence>
<protein>
    <submittedName>
        <fullName evidence="1">ArpU family transcriptional regulator</fullName>
    </submittedName>
</protein>
<dbReference type="EMBL" id="JAAJBG010000019">
    <property type="protein sequence ID" value="NGG16698.1"/>
    <property type="molecule type" value="Genomic_DNA"/>
</dbReference>
<proteinExistence type="predicted"/>
<comment type="caution">
    <text evidence="1">The sequence shown here is derived from an EMBL/GenBank/DDBJ whole genome shotgun (WGS) entry which is preliminary data.</text>
</comment>
<dbReference type="AlphaFoldDB" id="A0A6G4N0C1"/>